<dbReference type="AlphaFoldDB" id="A0A7W7VNF2"/>
<dbReference type="EMBL" id="JACHJP010000003">
    <property type="protein sequence ID" value="MBB4916831.1"/>
    <property type="molecule type" value="Genomic_DNA"/>
</dbReference>
<dbReference type="PANTHER" id="PTHR37817:SF1">
    <property type="entry name" value="N-ACETYLTRANSFERASE EIS"/>
    <property type="match status" value="1"/>
</dbReference>
<evidence type="ECO:0000259" key="1">
    <source>
        <dbReference type="PROSITE" id="PS51186"/>
    </source>
</evidence>
<dbReference type="Pfam" id="PF13527">
    <property type="entry name" value="Acetyltransf_9"/>
    <property type="match status" value="1"/>
</dbReference>
<dbReference type="GO" id="GO:0030649">
    <property type="term" value="P:aminoglycoside antibiotic catabolic process"/>
    <property type="evidence" value="ECO:0007669"/>
    <property type="project" value="TreeGrafter"/>
</dbReference>
<dbReference type="Gene3D" id="3.30.1050.10">
    <property type="entry name" value="SCP2 sterol-binding domain"/>
    <property type="match status" value="1"/>
</dbReference>
<dbReference type="InterPro" id="IPR000182">
    <property type="entry name" value="GNAT_dom"/>
</dbReference>
<dbReference type="RefSeq" id="WP_184716468.1">
    <property type="nucleotide sequence ID" value="NZ_JACHJP010000003.1"/>
</dbReference>
<proteinExistence type="predicted"/>
<dbReference type="PANTHER" id="PTHR37817">
    <property type="entry name" value="N-ACETYLTRANSFERASE EIS"/>
    <property type="match status" value="1"/>
</dbReference>
<evidence type="ECO:0000313" key="2">
    <source>
        <dbReference type="EMBL" id="MBB4916831.1"/>
    </source>
</evidence>
<dbReference type="SUPFAM" id="SSF55729">
    <property type="entry name" value="Acyl-CoA N-acyltransferases (Nat)"/>
    <property type="match status" value="1"/>
</dbReference>
<dbReference type="GO" id="GO:0034069">
    <property type="term" value="F:aminoglycoside N-acetyltransferase activity"/>
    <property type="evidence" value="ECO:0007669"/>
    <property type="project" value="TreeGrafter"/>
</dbReference>
<dbReference type="Proteomes" id="UP000552644">
    <property type="component" value="Unassembled WGS sequence"/>
</dbReference>
<dbReference type="InterPro" id="IPR036527">
    <property type="entry name" value="SCP2_sterol-bd_dom_sf"/>
</dbReference>
<dbReference type="Pfam" id="PF17668">
    <property type="entry name" value="Acetyltransf_17"/>
    <property type="match status" value="1"/>
</dbReference>
<dbReference type="PROSITE" id="PS51186">
    <property type="entry name" value="GNAT"/>
    <property type="match status" value="1"/>
</dbReference>
<dbReference type="Pfam" id="PF13530">
    <property type="entry name" value="SCP2_2"/>
    <property type="match status" value="1"/>
</dbReference>
<dbReference type="InterPro" id="IPR016181">
    <property type="entry name" value="Acyl_CoA_acyltransferase"/>
</dbReference>
<sequence>MELRDLTADDLDAVTDNRRRAFGPVSEAFQRRWVEMVTPALDAGRYLGLFDGPRLVATSRINDFTQYWHGRPISLGGVASVTVAPEDRGRGVGRTLMLATLDRCARLGHPVSALYPATTHIYRSLGWEHAGAMHRAVLAAEALRTIRRTEDVQVRRVGPDDAEQVVSVLRAVHLATRACGPVCWDAAVWRARLGNEDDFAYLAHDGLLVYRWQGEDLEVPVLVAASEATARTLWSLLGSSASIARSVHAVVTPDDPVFWLVGDRSEDRVGQTRWMFRVVDLAAAIRARGFPPGVTLDVVVQVDDPQRPGNSGPWHLSVSGGAATAEPAGTLPPAMPVLTAGAFSALFCGVPATTLRRTGGLTGPEDGDAALDAAFQARPYMLDHF</sequence>
<accession>A0A7W7VNF2</accession>
<keyword evidence="2" id="KW-0808">Transferase</keyword>
<protein>
    <submittedName>
        <fullName evidence="2">Putative acetyltransferase</fullName>
    </submittedName>
</protein>
<dbReference type="InterPro" id="IPR025559">
    <property type="entry name" value="Eis_dom"/>
</dbReference>
<organism evidence="2 3">
    <name type="scientific">Streptosporangium saharense</name>
    <dbReference type="NCBI Taxonomy" id="1706840"/>
    <lineage>
        <taxon>Bacteria</taxon>
        <taxon>Bacillati</taxon>
        <taxon>Actinomycetota</taxon>
        <taxon>Actinomycetes</taxon>
        <taxon>Streptosporangiales</taxon>
        <taxon>Streptosporangiaceae</taxon>
        <taxon>Streptosporangium</taxon>
    </lineage>
</organism>
<feature type="domain" description="N-acetyltransferase" evidence="1">
    <location>
        <begin position="1"/>
        <end position="150"/>
    </location>
</feature>
<dbReference type="SUPFAM" id="SSF55718">
    <property type="entry name" value="SCP-like"/>
    <property type="match status" value="1"/>
</dbReference>
<reference evidence="2 3" key="1">
    <citation type="submission" date="2020-08" db="EMBL/GenBank/DDBJ databases">
        <title>Genomic Encyclopedia of Type Strains, Phase III (KMG-III): the genomes of soil and plant-associated and newly described type strains.</title>
        <authorList>
            <person name="Whitman W."/>
        </authorList>
    </citation>
    <scope>NUCLEOTIDE SEQUENCE [LARGE SCALE GENOMIC DNA]</scope>
    <source>
        <strain evidence="2 3">CECT 8840</strain>
    </source>
</reference>
<evidence type="ECO:0000313" key="3">
    <source>
        <dbReference type="Proteomes" id="UP000552644"/>
    </source>
</evidence>
<dbReference type="InterPro" id="IPR051554">
    <property type="entry name" value="Acetyltransferase_Eis"/>
</dbReference>
<dbReference type="InterPro" id="IPR041380">
    <property type="entry name" value="Acetyltransf_17"/>
</dbReference>
<name>A0A7W7VNF2_9ACTN</name>
<keyword evidence="3" id="KW-1185">Reference proteome</keyword>
<dbReference type="CDD" id="cd04301">
    <property type="entry name" value="NAT_SF"/>
    <property type="match status" value="1"/>
</dbReference>
<gene>
    <name evidence="2" type="ORF">FHS44_003919</name>
</gene>
<dbReference type="Gene3D" id="3.40.630.30">
    <property type="match status" value="2"/>
</dbReference>
<comment type="caution">
    <text evidence="2">The sequence shown here is derived from an EMBL/GenBank/DDBJ whole genome shotgun (WGS) entry which is preliminary data.</text>
</comment>